<dbReference type="PANTHER" id="PTHR30614:SF10">
    <property type="entry name" value="ARGININE ABC TRANSPORTER PERMEASE PROTEIN ARTM"/>
    <property type="match status" value="1"/>
</dbReference>
<dbReference type="EMBL" id="JAMXQS010000012">
    <property type="protein sequence ID" value="MCO6052227.1"/>
    <property type="molecule type" value="Genomic_DNA"/>
</dbReference>
<keyword evidence="12" id="KW-1185">Reference proteome</keyword>
<dbReference type="RefSeq" id="WP_252822549.1">
    <property type="nucleotide sequence ID" value="NZ_JAMXQS010000012.1"/>
</dbReference>
<accession>A0ABT1CBM3</accession>
<evidence type="ECO:0000256" key="6">
    <source>
        <dbReference type="ARBA" id="ARBA00022692"/>
    </source>
</evidence>
<dbReference type="InterPro" id="IPR043429">
    <property type="entry name" value="ArtM/GltK/GlnP/TcyL/YhdX-like"/>
</dbReference>
<dbReference type="Gene3D" id="1.10.3720.10">
    <property type="entry name" value="MetI-like"/>
    <property type="match status" value="1"/>
</dbReference>
<keyword evidence="6 9" id="KW-0812">Transmembrane</keyword>
<feature type="transmembrane region" description="Helical" evidence="9">
    <location>
        <begin position="241"/>
        <end position="260"/>
    </location>
</feature>
<protein>
    <submittedName>
        <fullName evidence="11">ABC transporter permease subunit</fullName>
    </submittedName>
</protein>
<evidence type="ECO:0000259" key="10">
    <source>
        <dbReference type="PROSITE" id="PS50928"/>
    </source>
</evidence>
<dbReference type="SUPFAM" id="SSF161098">
    <property type="entry name" value="MetI-like"/>
    <property type="match status" value="1"/>
</dbReference>
<comment type="similarity">
    <text evidence="2">Belongs to the binding-protein-dependent transport system permease family. HisMQ subfamily.</text>
</comment>
<keyword evidence="7 9" id="KW-1133">Transmembrane helix</keyword>
<dbReference type="PANTHER" id="PTHR30614">
    <property type="entry name" value="MEMBRANE COMPONENT OF AMINO ACID ABC TRANSPORTER"/>
    <property type="match status" value="1"/>
</dbReference>
<evidence type="ECO:0000256" key="4">
    <source>
        <dbReference type="ARBA" id="ARBA00022475"/>
    </source>
</evidence>
<evidence type="ECO:0000256" key="1">
    <source>
        <dbReference type="ARBA" id="ARBA00004429"/>
    </source>
</evidence>
<dbReference type="Pfam" id="PF00528">
    <property type="entry name" value="BPD_transp_1"/>
    <property type="match status" value="1"/>
</dbReference>
<gene>
    <name evidence="11" type="ORF">NGM99_20780</name>
</gene>
<evidence type="ECO:0000256" key="9">
    <source>
        <dbReference type="RuleBase" id="RU363032"/>
    </source>
</evidence>
<evidence type="ECO:0000313" key="12">
    <source>
        <dbReference type="Proteomes" id="UP001205906"/>
    </source>
</evidence>
<feature type="transmembrane region" description="Helical" evidence="9">
    <location>
        <begin position="23"/>
        <end position="42"/>
    </location>
</feature>
<evidence type="ECO:0000256" key="5">
    <source>
        <dbReference type="ARBA" id="ARBA00022519"/>
    </source>
</evidence>
<keyword evidence="8 9" id="KW-0472">Membrane</keyword>
<dbReference type="InterPro" id="IPR000515">
    <property type="entry name" value="MetI-like"/>
</dbReference>
<comment type="caution">
    <text evidence="11">The sequence shown here is derived from an EMBL/GenBank/DDBJ whole genome shotgun (WGS) entry which is preliminary data.</text>
</comment>
<dbReference type="InterPro" id="IPR010065">
    <property type="entry name" value="AA_ABC_transptr_permease_3TM"/>
</dbReference>
<reference evidence="11 12" key="1">
    <citation type="submission" date="2022-06" db="EMBL/GenBank/DDBJ databases">
        <title>Mesorhizobium sp. strain RP14 Genome sequencing and assembly.</title>
        <authorList>
            <person name="Kim I."/>
        </authorList>
    </citation>
    <scope>NUCLEOTIDE SEQUENCE [LARGE SCALE GENOMIC DNA]</scope>
    <source>
        <strain evidence="12">RP14(2022)</strain>
    </source>
</reference>
<dbReference type="CDD" id="cd06261">
    <property type="entry name" value="TM_PBP2"/>
    <property type="match status" value="1"/>
</dbReference>
<dbReference type="NCBIfam" id="TIGR01726">
    <property type="entry name" value="HEQRo_perm_3TM"/>
    <property type="match status" value="1"/>
</dbReference>
<dbReference type="InterPro" id="IPR035906">
    <property type="entry name" value="MetI-like_sf"/>
</dbReference>
<evidence type="ECO:0000256" key="7">
    <source>
        <dbReference type="ARBA" id="ARBA00022989"/>
    </source>
</evidence>
<evidence type="ECO:0000313" key="11">
    <source>
        <dbReference type="EMBL" id="MCO6052227.1"/>
    </source>
</evidence>
<organism evidence="11 12">
    <name type="scientific">Mesorhizobium liriopis</name>
    <dbReference type="NCBI Taxonomy" id="2953882"/>
    <lineage>
        <taxon>Bacteria</taxon>
        <taxon>Pseudomonadati</taxon>
        <taxon>Pseudomonadota</taxon>
        <taxon>Alphaproteobacteria</taxon>
        <taxon>Hyphomicrobiales</taxon>
        <taxon>Phyllobacteriaceae</taxon>
        <taxon>Mesorhizobium</taxon>
    </lineage>
</organism>
<feature type="domain" description="ABC transmembrane type-1" evidence="10">
    <location>
        <begin position="58"/>
        <end position="259"/>
    </location>
</feature>
<evidence type="ECO:0000256" key="2">
    <source>
        <dbReference type="ARBA" id="ARBA00010072"/>
    </source>
</evidence>
<comment type="subcellular location">
    <subcellularLocation>
        <location evidence="1">Cell inner membrane</location>
        <topology evidence="1">Multi-pass membrane protein</topology>
    </subcellularLocation>
    <subcellularLocation>
        <location evidence="9">Cell membrane</location>
        <topology evidence="9">Multi-pass membrane protein</topology>
    </subcellularLocation>
</comment>
<keyword evidence="5" id="KW-0997">Cell inner membrane</keyword>
<keyword evidence="3 9" id="KW-0813">Transport</keyword>
<feature type="transmembrane region" description="Helical" evidence="9">
    <location>
        <begin position="106"/>
        <end position="127"/>
    </location>
</feature>
<name>A0ABT1CBM3_9HYPH</name>
<proteinExistence type="inferred from homology"/>
<sequence length="272" mass="30447">MSETNLTAAQAPVVASGRSEPTIGLWGWVILAVAFAYAGYAMRWDWLLDWYPQLIRGLGTTMLLLATTVFLGMLLAIPIGLVQVFGPRWLSIPARAFCTVIRGTPLLLQLWLLYYGLGSLFPQFPAIRDSFLWPYLRQAWPYAVLSLTLSYAAYEGEVFRGAFAGVPKGQLEAARSFGMSPWHSFRRIWFPQAFHRALPTLAGETILQLKATPLVATITVMDIYSVAAQVRQQTYLTYEPLLVISVVYIIVAMGLLKLFATLTNTRYMRAPN</sequence>
<keyword evidence="4" id="KW-1003">Cell membrane</keyword>
<dbReference type="Proteomes" id="UP001205906">
    <property type="component" value="Unassembled WGS sequence"/>
</dbReference>
<evidence type="ECO:0000256" key="8">
    <source>
        <dbReference type="ARBA" id="ARBA00023136"/>
    </source>
</evidence>
<evidence type="ECO:0000256" key="3">
    <source>
        <dbReference type="ARBA" id="ARBA00022448"/>
    </source>
</evidence>
<feature type="transmembrane region" description="Helical" evidence="9">
    <location>
        <begin position="63"/>
        <end position="86"/>
    </location>
</feature>
<dbReference type="PROSITE" id="PS50928">
    <property type="entry name" value="ABC_TM1"/>
    <property type="match status" value="1"/>
</dbReference>